<keyword evidence="3" id="KW-1185">Reference proteome</keyword>
<evidence type="ECO:0008006" key="4">
    <source>
        <dbReference type="Google" id="ProtNLM"/>
    </source>
</evidence>
<organism evidence="2 3">
    <name type="scientific">Seiridium cardinale</name>
    <dbReference type="NCBI Taxonomy" id="138064"/>
    <lineage>
        <taxon>Eukaryota</taxon>
        <taxon>Fungi</taxon>
        <taxon>Dikarya</taxon>
        <taxon>Ascomycota</taxon>
        <taxon>Pezizomycotina</taxon>
        <taxon>Sordariomycetes</taxon>
        <taxon>Xylariomycetidae</taxon>
        <taxon>Amphisphaeriales</taxon>
        <taxon>Sporocadaceae</taxon>
        <taxon>Seiridium</taxon>
    </lineage>
</organism>
<dbReference type="SUPFAM" id="SSF56112">
    <property type="entry name" value="Protein kinase-like (PK-like)"/>
    <property type="match status" value="1"/>
</dbReference>
<keyword evidence="1" id="KW-0067">ATP-binding</keyword>
<evidence type="ECO:0000313" key="3">
    <source>
        <dbReference type="Proteomes" id="UP001465668"/>
    </source>
</evidence>
<comment type="caution">
    <text evidence="2">The sequence shown here is derived from an EMBL/GenBank/DDBJ whole genome shotgun (WGS) entry which is preliminary data.</text>
</comment>
<dbReference type="EMBL" id="JARVKM010000087">
    <property type="protein sequence ID" value="KAK9770738.1"/>
    <property type="molecule type" value="Genomic_DNA"/>
</dbReference>
<dbReference type="Proteomes" id="UP001465668">
    <property type="component" value="Unassembled WGS sequence"/>
</dbReference>
<protein>
    <recommendedName>
        <fullName evidence="4">Protein kinase domain-containing protein</fullName>
    </recommendedName>
</protein>
<feature type="binding site" evidence="1">
    <location>
        <position position="83"/>
    </location>
    <ligand>
        <name>ATP</name>
        <dbReference type="ChEBI" id="CHEBI:30616"/>
    </ligand>
</feature>
<dbReference type="InterPro" id="IPR011009">
    <property type="entry name" value="Kinase-like_dom_sf"/>
</dbReference>
<evidence type="ECO:0000256" key="1">
    <source>
        <dbReference type="PROSITE-ProRule" id="PRU10141"/>
    </source>
</evidence>
<accession>A0ABR2XAB6</accession>
<name>A0ABR2XAB6_9PEZI</name>
<reference evidence="2 3" key="1">
    <citation type="submission" date="2024-02" db="EMBL/GenBank/DDBJ databases">
        <title>First draft genome assembly of two strains of Seiridium cardinale.</title>
        <authorList>
            <person name="Emiliani G."/>
            <person name="Scali E."/>
        </authorList>
    </citation>
    <scope>NUCLEOTIDE SEQUENCE [LARGE SCALE GENOMIC DNA]</scope>
    <source>
        <strain evidence="2 3">BM-138-000479</strain>
    </source>
</reference>
<dbReference type="PROSITE" id="PS00107">
    <property type="entry name" value="PROTEIN_KINASE_ATP"/>
    <property type="match status" value="1"/>
</dbReference>
<proteinExistence type="predicted"/>
<gene>
    <name evidence="2" type="ORF">SCAR479_12627</name>
</gene>
<keyword evidence="1" id="KW-0547">Nucleotide-binding</keyword>
<sequence>MINELRKGHDCTTPEDRFLEQRNPKQEEVTRRLSAAEQRFSPQLLPFSFGDGKDDIEFIEFLGKGVHAHVWKVTINGKIYALKIFPFRQHDGPPLYALKLSKQESLGYFDPFSCECRAYARLKEYGIEELAVKCHGFIMLDEELQQRLREQDQHDWKKDWGWSKRVAKTPLRAIVKDFVDADFGAIDRAFHAGVIDSVEEQAWRTSLNMDRGTGAGLVHAMRMIHQSGILVRDVHNGNVVHGKFLDFSSAWTAPHPAFTPEVLYANRRGYMAWYKLSRKDDFAIDELISDWNESHGPRFGRIWDRLTENKEYLRRLRPRDRPVNEARSDPRYRAEMHGWSRTDKKRWEMLSRQVDN</sequence>
<dbReference type="InterPro" id="IPR017441">
    <property type="entry name" value="Protein_kinase_ATP_BS"/>
</dbReference>
<dbReference type="InterPro" id="IPR025213">
    <property type="entry name" value="Sim4_Fta2"/>
</dbReference>
<evidence type="ECO:0000313" key="2">
    <source>
        <dbReference type="EMBL" id="KAK9770738.1"/>
    </source>
</evidence>
<dbReference type="Pfam" id="PF13095">
    <property type="entry name" value="FTA2"/>
    <property type="match status" value="1"/>
</dbReference>